<protein>
    <submittedName>
        <fullName evidence="2">Uncharacterized protein</fullName>
    </submittedName>
</protein>
<sequence length="65" mass="7091">MAKDVTTTAKVVNQSIQEEGSILKQPKSVWAVFFASIIAFMGLGLADPILPITIRPTVENDQTFL</sequence>
<dbReference type="Proteomes" id="UP000679950">
    <property type="component" value="Unassembled WGS sequence"/>
</dbReference>
<organism evidence="2 3">
    <name type="scientific">Lederbergia ruris</name>
    <dbReference type="NCBI Taxonomy" id="217495"/>
    <lineage>
        <taxon>Bacteria</taxon>
        <taxon>Bacillati</taxon>
        <taxon>Bacillota</taxon>
        <taxon>Bacilli</taxon>
        <taxon>Bacillales</taxon>
        <taxon>Bacillaceae</taxon>
        <taxon>Lederbergia</taxon>
    </lineage>
</organism>
<keyword evidence="3" id="KW-1185">Reference proteome</keyword>
<dbReference type="EMBL" id="BORB01000002">
    <property type="protein sequence ID" value="GIN56011.1"/>
    <property type="molecule type" value="Genomic_DNA"/>
</dbReference>
<accession>A0ABQ4KF55</accession>
<name>A0ABQ4KF55_9BACI</name>
<evidence type="ECO:0000313" key="3">
    <source>
        <dbReference type="Proteomes" id="UP000679950"/>
    </source>
</evidence>
<proteinExistence type="predicted"/>
<evidence type="ECO:0000313" key="2">
    <source>
        <dbReference type="EMBL" id="GIN56011.1"/>
    </source>
</evidence>
<keyword evidence="1" id="KW-1133">Transmembrane helix</keyword>
<reference evidence="2 3" key="1">
    <citation type="submission" date="2021-03" db="EMBL/GenBank/DDBJ databases">
        <title>Antimicrobial resistance genes in bacteria isolated from Japanese honey, and their potential for conferring macrolide and lincosamide resistance in the American foulbrood pathogen Paenibacillus larvae.</title>
        <authorList>
            <person name="Okamoto M."/>
            <person name="Kumagai M."/>
            <person name="Kanamori H."/>
            <person name="Takamatsu D."/>
        </authorList>
    </citation>
    <scope>NUCLEOTIDE SEQUENCE [LARGE SCALE GENOMIC DNA]</scope>
    <source>
        <strain evidence="2 3">J8TS2</strain>
    </source>
</reference>
<feature type="transmembrane region" description="Helical" evidence="1">
    <location>
        <begin position="28"/>
        <end position="46"/>
    </location>
</feature>
<gene>
    <name evidence="2" type="ORF">J8TS2_03300</name>
</gene>
<keyword evidence="1" id="KW-0472">Membrane</keyword>
<comment type="caution">
    <text evidence="2">The sequence shown here is derived from an EMBL/GenBank/DDBJ whole genome shotgun (WGS) entry which is preliminary data.</text>
</comment>
<evidence type="ECO:0000256" key="1">
    <source>
        <dbReference type="SAM" id="Phobius"/>
    </source>
</evidence>
<keyword evidence="1" id="KW-0812">Transmembrane</keyword>